<dbReference type="PROSITE" id="PS51042">
    <property type="entry name" value="CUT"/>
    <property type="match status" value="1"/>
</dbReference>
<feature type="region of interest" description="Disordered" evidence="7">
    <location>
        <begin position="132"/>
        <end position="176"/>
    </location>
</feature>
<keyword evidence="4" id="KW-0371">Homeobox</keyword>
<evidence type="ECO:0000256" key="7">
    <source>
        <dbReference type="SAM" id="MobiDB-lite"/>
    </source>
</evidence>
<protein>
    <recommendedName>
        <fullName evidence="8">CUT domain-containing protein</fullName>
    </recommendedName>
</protein>
<dbReference type="AlphaFoldDB" id="A0A9Q1DCQ5"/>
<dbReference type="Gene3D" id="1.10.260.40">
    <property type="entry name" value="lambda repressor-like DNA-binding domains"/>
    <property type="match status" value="1"/>
</dbReference>
<evidence type="ECO:0000313" key="9">
    <source>
        <dbReference type="EMBL" id="KAJ8267329.1"/>
    </source>
</evidence>
<evidence type="ECO:0000313" key="10">
    <source>
        <dbReference type="Proteomes" id="UP001152803"/>
    </source>
</evidence>
<evidence type="ECO:0000256" key="1">
    <source>
        <dbReference type="ARBA" id="ARBA00004123"/>
    </source>
</evidence>
<dbReference type="InterPro" id="IPR003350">
    <property type="entry name" value="CUT_dom"/>
</dbReference>
<dbReference type="EMBL" id="JAFJMO010000009">
    <property type="protein sequence ID" value="KAJ8267329.1"/>
    <property type="molecule type" value="Genomic_DNA"/>
</dbReference>
<keyword evidence="6" id="KW-0539">Nucleus</keyword>
<feature type="compositionally biased region" description="Low complexity" evidence="7">
    <location>
        <begin position="159"/>
        <end position="170"/>
    </location>
</feature>
<dbReference type="GO" id="GO:0000981">
    <property type="term" value="F:DNA-binding transcription factor activity, RNA polymerase II-specific"/>
    <property type="evidence" value="ECO:0007669"/>
    <property type="project" value="TreeGrafter"/>
</dbReference>
<evidence type="ECO:0000256" key="5">
    <source>
        <dbReference type="ARBA" id="ARBA00023163"/>
    </source>
</evidence>
<evidence type="ECO:0000256" key="6">
    <source>
        <dbReference type="ARBA" id="ARBA00023242"/>
    </source>
</evidence>
<dbReference type="PANTHER" id="PTHR15116">
    <property type="entry name" value="DNA-BINDING PROTEIN SATB FAMILY MEMBER"/>
    <property type="match status" value="1"/>
</dbReference>
<organism evidence="9 10">
    <name type="scientific">Conger conger</name>
    <name type="common">Conger eel</name>
    <name type="synonym">Muraena conger</name>
    <dbReference type="NCBI Taxonomy" id="82655"/>
    <lineage>
        <taxon>Eukaryota</taxon>
        <taxon>Metazoa</taxon>
        <taxon>Chordata</taxon>
        <taxon>Craniata</taxon>
        <taxon>Vertebrata</taxon>
        <taxon>Euteleostomi</taxon>
        <taxon>Actinopterygii</taxon>
        <taxon>Neopterygii</taxon>
        <taxon>Teleostei</taxon>
        <taxon>Anguilliformes</taxon>
        <taxon>Congridae</taxon>
        <taxon>Conger</taxon>
    </lineage>
</organism>
<dbReference type="GO" id="GO:0006338">
    <property type="term" value="P:chromatin remodeling"/>
    <property type="evidence" value="ECO:0007669"/>
    <property type="project" value="InterPro"/>
</dbReference>
<dbReference type="InterPro" id="IPR039673">
    <property type="entry name" value="SATB1/SATB2"/>
</dbReference>
<keyword evidence="10" id="KW-1185">Reference proteome</keyword>
<feature type="domain" description="CUT" evidence="8">
    <location>
        <begin position="25"/>
        <end position="112"/>
    </location>
</feature>
<evidence type="ECO:0000256" key="2">
    <source>
        <dbReference type="ARBA" id="ARBA00023015"/>
    </source>
</evidence>
<dbReference type="PANTHER" id="PTHR15116:SF14">
    <property type="entry name" value="DNA-BINDING PROTEIN SATB1"/>
    <property type="match status" value="1"/>
</dbReference>
<comment type="caution">
    <text evidence="9">The sequence shown here is derived from an EMBL/GenBank/DDBJ whole genome shotgun (WGS) entry which is preliminary data.</text>
</comment>
<dbReference type="SMART" id="SM01109">
    <property type="entry name" value="CUT"/>
    <property type="match status" value="1"/>
</dbReference>
<feature type="region of interest" description="Disordered" evidence="7">
    <location>
        <begin position="231"/>
        <end position="272"/>
    </location>
</feature>
<accession>A0A9Q1DCQ5</accession>
<comment type="subcellular location">
    <subcellularLocation>
        <location evidence="1">Nucleus</location>
    </subcellularLocation>
</comment>
<gene>
    <name evidence="9" type="ORF">COCON_G00125010</name>
</gene>
<evidence type="ECO:0000259" key="8">
    <source>
        <dbReference type="PROSITE" id="PS51042"/>
    </source>
</evidence>
<keyword evidence="2" id="KW-0805">Transcription regulation</keyword>
<dbReference type="SUPFAM" id="SSF47413">
    <property type="entry name" value="lambda repressor-like DNA-binding domains"/>
    <property type="match status" value="1"/>
</dbReference>
<dbReference type="GO" id="GO:0005634">
    <property type="term" value="C:nucleus"/>
    <property type="evidence" value="ECO:0007669"/>
    <property type="project" value="UniProtKB-SubCell"/>
</dbReference>
<name>A0A9Q1DCQ5_CONCO</name>
<sequence>MSTLPGVPPSSRWSETAILRASPPYTPPLAPTAPLCTSIYDDIQQEMKRAKVSQALFAKVAASKSQGWLCELLRWKEEPSPENRTLWENLSLIRRFLSLAQSERDAVYEQESSGVPQYLPERPTHLQHLEPVQTQTRQHQHQHQRISPSPQQQAPPPQQAQGGRQPAAEGGVAGGVAGGGRGGISAAALQILSSFAQDVGTHPDEEAVQTLSAQLDLPKLTIRSFLLRQHHGPQTSPAHPALTPETTPCTEPAQHHHAPCLTTPPSLTTPPV</sequence>
<dbReference type="Pfam" id="PF02376">
    <property type="entry name" value="CUT"/>
    <property type="match status" value="1"/>
</dbReference>
<dbReference type="Gene3D" id="1.10.10.60">
    <property type="entry name" value="Homeodomain-like"/>
    <property type="match status" value="1"/>
</dbReference>
<keyword evidence="3" id="KW-0238">DNA-binding</keyword>
<dbReference type="GO" id="GO:0000978">
    <property type="term" value="F:RNA polymerase II cis-regulatory region sequence-specific DNA binding"/>
    <property type="evidence" value="ECO:0007669"/>
    <property type="project" value="TreeGrafter"/>
</dbReference>
<proteinExistence type="predicted"/>
<keyword evidence="5" id="KW-0804">Transcription</keyword>
<dbReference type="FunFam" id="1.10.260.40:FF:000003">
    <property type="entry name" value="DNA-binding protein SATB"/>
    <property type="match status" value="1"/>
</dbReference>
<reference evidence="9" key="1">
    <citation type="journal article" date="2023" name="Science">
        <title>Genome structures resolve the early diversification of teleost fishes.</title>
        <authorList>
            <person name="Parey E."/>
            <person name="Louis A."/>
            <person name="Montfort J."/>
            <person name="Bouchez O."/>
            <person name="Roques C."/>
            <person name="Iampietro C."/>
            <person name="Lluch J."/>
            <person name="Castinel A."/>
            <person name="Donnadieu C."/>
            <person name="Desvignes T."/>
            <person name="Floi Bucao C."/>
            <person name="Jouanno E."/>
            <person name="Wen M."/>
            <person name="Mejri S."/>
            <person name="Dirks R."/>
            <person name="Jansen H."/>
            <person name="Henkel C."/>
            <person name="Chen W.J."/>
            <person name="Zahm M."/>
            <person name="Cabau C."/>
            <person name="Klopp C."/>
            <person name="Thompson A.W."/>
            <person name="Robinson-Rechavi M."/>
            <person name="Braasch I."/>
            <person name="Lecointre G."/>
            <person name="Bobe J."/>
            <person name="Postlethwait J.H."/>
            <person name="Berthelot C."/>
            <person name="Roest Crollius H."/>
            <person name="Guiguen Y."/>
        </authorList>
    </citation>
    <scope>NUCLEOTIDE SEQUENCE</scope>
    <source>
        <strain evidence="9">Concon-B</strain>
    </source>
</reference>
<dbReference type="InterPro" id="IPR010982">
    <property type="entry name" value="Lambda_DNA-bd_dom_sf"/>
</dbReference>
<dbReference type="Proteomes" id="UP001152803">
    <property type="component" value="Unassembled WGS sequence"/>
</dbReference>
<dbReference type="OrthoDB" id="10052721at2759"/>
<evidence type="ECO:0000256" key="4">
    <source>
        <dbReference type="ARBA" id="ARBA00023155"/>
    </source>
</evidence>
<evidence type="ECO:0000256" key="3">
    <source>
        <dbReference type="ARBA" id="ARBA00023125"/>
    </source>
</evidence>